<evidence type="ECO:0000313" key="3">
    <source>
        <dbReference type="WBParaSite" id="Minc3s00571g14445"/>
    </source>
</evidence>
<proteinExistence type="predicted"/>
<evidence type="ECO:0000256" key="1">
    <source>
        <dbReference type="SAM" id="Phobius"/>
    </source>
</evidence>
<feature type="transmembrane region" description="Helical" evidence="1">
    <location>
        <begin position="92"/>
        <end position="112"/>
    </location>
</feature>
<dbReference type="AlphaFoldDB" id="A0A914LJ62"/>
<evidence type="ECO:0000313" key="2">
    <source>
        <dbReference type="Proteomes" id="UP000887563"/>
    </source>
</evidence>
<keyword evidence="1" id="KW-0472">Membrane</keyword>
<protein>
    <submittedName>
        <fullName evidence="3">Protein sleepless</fullName>
    </submittedName>
</protein>
<keyword evidence="1" id="KW-0812">Transmembrane</keyword>
<keyword evidence="2" id="KW-1185">Reference proteome</keyword>
<organism evidence="2 3">
    <name type="scientific">Meloidogyne incognita</name>
    <name type="common">Southern root-knot nematode worm</name>
    <name type="synonym">Oxyuris incognita</name>
    <dbReference type="NCBI Taxonomy" id="6306"/>
    <lineage>
        <taxon>Eukaryota</taxon>
        <taxon>Metazoa</taxon>
        <taxon>Ecdysozoa</taxon>
        <taxon>Nematoda</taxon>
        <taxon>Chromadorea</taxon>
        <taxon>Rhabditida</taxon>
        <taxon>Tylenchina</taxon>
        <taxon>Tylenchomorpha</taxon>
        <taxon>Tylenchoidea</taxon>
        <taxon>Meloidogynidae</taxon>
        <taxon>Meloidogyninae</taxon>
        <taxon>Meloidogyne</taxon>
        <taxon>Meloidogyne incognita group</taxon>
    </lineage>
</organism>
<dbReference type="Proteomes" id="UP000887563">
    <property type="component" value="Unplaced"/>
</dbReference>
<keyword evidence="1" id="KW-1133">Transmembrane helix</keyword>
<dbReference type="WBParaSite" id="Minc3s00571g14445">
    <property type="protein sequence ID" value="Minc3s00571g14445"/>
    <property type="gene ID" value="Minc3s00571g14445"/>
</dbReference>
<reference evidence="3" key="1">
    <citation type="submission" date="2022-11" db="UniProtKB">
        <authorList>
            <consortium name="WormBaseParasite"/>
        </authorList>
    </citation>
    <scope>IDENTIFICATION</scope>
</reference>
<name>A0A914LJ62_MELIC</name>
<sequence>MNLKFGDSTKCIAELDFKHRNGTHSIIKSTTCNTEELANGTLGNKCFKNDCGEHGFMRHCGPCIIVNMVSKEKGYENDCTCHQCETDLCNSALGFLSNMKIMFLLCLIIFYFSGI</sequence>
<accession>A0A914LJ62</accession>